<dbReference type="RefSeq" id="WP_198476249.1">
    <property type="nucleotide sequence ID" value="NZ_JADGMQ010000005.1"/>
</dbReference>
<dbReference type="EMBL" id="JADGMQ010000005">
    <property type="protein sequence ID" value="MBI1620830.1"/>
    <property type="molecule type" value="Genomic_DNA"/>
</dbReference>
<dbReference type="SUPFAM" id="SSF46785">
    <property type="entry name" value="Winged helix' DNA-binding domain"/>
    <property type="match status" value="1"/>
</dbReference>
<dbReference type="InterPro" id="IPR058163">
    <property type="entry name" value="LysR-type_TF_proteobact-type"/>
</dbReference>
<dbReference type="Pfam" id="PF03466">
    <property type="entry name" value="LysR_substrate"/>
    <property type="match status" value="1"/>
</dbReference>
<dbReference type="InterPro" id="IPR000847">
    <property type="entry name" value="LysR_HTH_N"/>
</dbReference>
<sequence length="315" mass="34271">MRKLQDQVSEMEMIVDRLEAMSIFLAVIDSGSLAGAARRLGRSPASVTRAIARLEEISGERLLERTPRSFSVSEAGVRHASVYRTMLAELAQLEARSQDAAVSGSVVITAPELFGRLNVMPIVESFLIAYPQTEVRTVFMNRMVDLVGEGVDVAVRLATLPDSSLTAMKLGEVRKLTCAAPRYLEELGEPARPADLAHHRCIGLNHAGTQELWPYREHPDGRRVRSVRVACRLTTNNAEAAIEAAVRGLGIVRPLSYQVEKHIAQGSLVSLLGDHEPEPVPVSLVHRSQGGGNNSAVRAFIGHAVPRLRGLLRAS</sequence>
<comment type="caution">
    <text evidence="6">The sequence shown here is derived from an EMBL/GenBank/DDBJ whole genome shotgun (WGS) entry which is preliminary data.</text>
</comment>
<protein>
    <submittedName>
        <fullName evidence="6">LysR family transcriptional regulator</fullName>
    </submittedName>
</protein>
<dbReference type="InterPro" id="IPR036390">
    <property type="entry name" value="WH_DNA-bd_sf"/>
</dbReference>
<evidence type="ECO:0000259" key="5">
    <source>
        <dbReference type="PROSITE" id="PS50931"/>
    </source>
</evidence>
<keyword evidence="4" id="KW-0804">Transcription</keyword>
<keyword evidence="7" id="KW-1185">Reference proteome</keyword>
<keyword evidence="3" id="KW-0238">DNA-binding</keyword>
<evidence type="ECO:0000256" key="3">
    <source>
        <dbReference type="ARBA" id="ARBA00023125"/>
    </source>
</evidence>
<comment type="similarity">
    <text evidence="1">Belongs to the LysR transcriptional regulatory family.</text>
</comment>
<dbReference type="InterPro" id="IPR005119">
    <property type="entry name" value="LysR_subst-bd"/>
</dbReference>
<keyword evidence="2" id="KW-0805">Transcription regulation</keyword>
<dbReference type="Gene3D" id="1.10.10.10">
    <property type="entry name" value="Winged helix-like DNA-binding domain superfamily/Winged helix DNA-binding domain"/>
    <property type="match status" value="1"/>
</dbReference>
<dbReference type="InterPro" id="IPR036388">
    <property type="entry name" value="WH-like_DNA-bd_sf"/>
</dbReference>
<organism evidence="6 7">
    <name type="scientific">Aquamicrobium zhengzhouense</name>
    <dbReference type="NCBI Taxonomy" id="2781738"/>
    <lineage>
        <taxon>Bacteria</taxon>
        <taxon>Pseudomonadati</taxon>
        <taxon>Pseudomonadota</taxon>
        <taxon>Alphaproteobacteria</taxon>
        <taxon>Hyphomicrobiales</taxon>
        <taxon>Phyllobacteriaceae</taxon>
        <taxon>Aquamicrobium</taxon>
    </lineage>
</organism>
<proteinExistence type="inferred from homology"/>
<name>A0ABS0SDW1_9HYPH</name>
<evidence type="ECO:0000313" key="6">
    <source>
        <dbReference type="EMBL" id="MBI1620830.1"/>
    </source>
</evidence>
<accession>A0ABS0SDW1</accession>
<dbReference type="PANTHER" id="PTHR30537">
    <property type="entry name" value="HTH-TYPE TRANSCRIPTIONAL REGULATOR"/>
    <property type="match status" value="1"/>
</dbReference>
<dbReference type="Proteomes" id="UP000601789">
    <property type="component" value="Unassembled WGS sequence"/>
</dbReference>
<evidence type="ECO:0000256" key="1">
    <source>
        <dbReference type="ARBA" id="ARBA00009437"/>
    </source>
</evidence>
<evidence type="ECO:0000313" key="7">
    <source>
        <dbReference type="Proteomes" id="UP000601789"/>
    </source>
</evidence>
<dbReference type="PANTHER" id="PTHR30537:SF5">
    <property type="entry name" value="HTH-TYPE TRANSCRIPTIONAL ACTIVATOR TTDR-RELATED"/>
    <property type="match status" value="1"/>
</dbReference>
<dbReference type="PROSITE" id="PS50931">
    <property type="entry name" value="HTH_LYSR"/>
    <property type="match status" value="1"/>
</dbReference>
<dbReference type="Gene3D" id="3.40.190.290">
    <property type="match status" value="1"/>
</dbReference>
<dbReference type="Pfam" id="PF00126">
    <property type="entry name" value="HTH_1"/>
    <property type="match status" value="1"/>
</dbReference>
<gene>
    <name evidence="6" type="ORF">IOD40_09180</name>
</gene>
<feature type="domain" description="HTH lysR-type" evidence="5">
    <location>
        <begin position="16"/>
        <end position="73"/>
    </location>
</feature>
<evidence type="ECO:0000256" key="2">
    <source>
        <dbReference type="ARBA" id="ARBA00023015"/>
    </source>
</evidence>
<evidence type="ECO:0000256" key="4">
    <source>
        <dbReference type="ARBA" id="ARBA00023163"/>
    </source>
</evidence>
<reference evidence="6 7" key="1">
    <citation type="submission" date="2020-10" db="EMBL/GenBank/DDBJ databases">
        <title>Aquamicrobium zhengzhouensis sp. nov., a exopolysaccharide producing bacterium isolated from farmland soil.</title>
        <authorList>
            <person name="Wang X."/>
        </authorList>
    </citation>
    <scope>NUCLEOTIDE SEQUENCE [LARGE SCALE GENOMIC DNA]</scope>
    <source>
        <strain evidence="7">cd-1</strain>
    </source>
</reference>
<dbReference type="SUPFAM" id="SSF53850">
    <property type="entry name" value="Periplasmic binding protein-like II"/>
    <property type="match status" value="1"/>
</dbReference>